<gene>
    <name evidence="2" type="ORF">GCM10017161_10150</name>
</gene>
<name>A0A919BFS4_9GAMM</name>
<keyword evidence="3" id="KW-1185">Reference proteome</keyword>
<dbReference type="InterPro" id="IPR029058">
    <property type="entry name" value="AB_hydrolase_fold"/>
</dbReference>
<reference evidence="2" key="2">
    <citation type="submission" date="2020-09" db="EMBL/GenBank/DDBJ databases">
        <authorList>
            <person name="Sun Q."/>
            <person name="Kim S."/>
        </authorList>
    </citation>
    <scope>NUCLEOTIDE SEQUENCE</scope>
    <source>
        <strain evidence="2">KCTC 42731</strain>
    </source>
</reference>
<reference evidence="2" key="1">
    <citation type="journal article" date="2014" name="Int. J. Syst. Evol. Microbiol.">
        <title>Complete genome sequence of Corynebacterium casei LMG S-19264T (=DSM 44701T), isolated from a smear-ripened cheese.</title>
        <authorList>
            <consortium name="US DOE Joint Genome Institute (JGI-PGF)"/>
            <person name="Walter F."/>
            <person name="Albersmeier A."/>
            <person name="Kalinowski J."/>
            <person name="Ruckert C."/>
        </authorList>
    </citation>
    <scope>NUCLEOTIDE SEQUENCE</scope>
    <source>
        <strain evidence="2">KCTC 42731</strain>
    </source>
</reference>
<dbReference type="Gene3D" id="3.40.50.1820">
    <property type="entry name" value="alpha/beta hydrolase"/>
    <property type="match status" value="1"/>
</dbReference>
<accession>A0A919BFS4</accession>
<dbReference type="InterPro" id="IPR002925">
    <property type="entry name" value="Dienelactn_hydro"/>
</dbReference>
<sequence length="190" mass="21394">MPVNILIVSDIFGLNDSTDFISQFLSSLGHIKVFDPYETQKMHFSDEQQAYDYFTSIGGVNNYADKLICSLQLGEVVDFAIGFSVGGSALWQISSVMQKPLIKRQMCFYPNQVRHMTHLSPQCATTVLLPQSEQHFCVQTLAKNIQNKALVDVSFVEALHGFMNESSQYFNAVARQAWLDKIKDTVQGKN</sequence>
<feature type="domain" description="Dienelactone hydrolase" evidence="1">
    <location>
        <begin position="5"/>
        <end position="181"/>
    </location>
</feature>
<organism evidence="2 3">
    <name type="scientific">Thalassotalea marina</name>
    <dbReference type="NCBI Taxonomy" id="1673741"/>
    <lineage>
        <taxon>Bacteria</taxon>
        <taxon>Pseudomonadati</taxon>
        <taxon>Pseudomonadota</taxon>
        <taxon>Gammaproteobacteria</taxon>
        <taxon>Alteromonadales</taxon>
        <taxon>Colwelliaceae</taxon>
        <taxon>Thalassotalea</taxon>
    </lineage>
</organism>
<dbReference type="AlphaFoldDB" id="A0A919BFS4"/>
<dbReference type="Proteomes" id="UP000623842">
    <property type="component" value="Unassembled WGS sequence"/>
</dbReference>
<dbReference type="RefSeq" id="WP_189767926.1">
    <property type="nucleotide sequence ID" value="NZ_BNCK01000002.1"/>
</dbReference>
<dbReference type="GO" id="GO:0016787">
    <property type="term" value="F:hydrolase activity"/>
    <property type="evidence" value="ECO:0007669"/>
    <property type="project" value="UniProtKB-KW"/>
</dbReference>
<protein>
    <submittedName>
        <fullName evidence="2">Dienelactone hydrolase</fullName>
    </submittedName>
</protein>
<evidence type="ECO:0000313" key="3">
    <source>
        <dbReference type="Proteomes" id="UP000623842"/>
    </source>
</evidence>
<proteinExistence type="predicted"/>
<dbReference type="SUPFAM" id="SSF53474">
    <property type="entry name" value="alpha/beta-Hydrolases"/>
    <property type="match status" value="1"/>
</dbReference>
<keyword evidence="2" id="KW-0378">Hydrolase</keyword>
<dbReference type="EMBL" id="BNCK01000002">
    <property type="protein sequence ID" value="GHF84646.1"/>
    <property type="molecule type" value="Genomic_DNA"/>
</dbReference>
<evidence type="ECO:0000259" key="1">
    <source>
        <dbReference type="Pfam" id="PF01738"/>
    </source>
</evidence>
<evidence type="ECO:0000313" key="2">
    <source>
        <dbReference type="EMBL" id="GHF84646.1"/>
    </source>
</evidence>
<comment type="caution">
    <text evidence="2">The sequence shown here is derived from an EMBL/GenBank/DDBJ whole genome shotgun (WGS) entry which is preliminary data.</text>
</comment>
<dbReference type="Pfam" id="PF01738">
    <property type="entry name" value="DLH"/>
    <property type="match status" value="1"/>
</dbReference>